<dbReference type="InterPro" id="IPR036679">
    <property type="entry name" value="FlgN-like_sf"/>
</dbReference>
<evidence type="ECO:0000256" key="3">
    <source>
        <dbReference type="ARBA" id="ARBA00022491"/>
    </source>
</evidence>
<keyword evidence="10" id="KW-1185">Reference proteome</keyword>
<evidence type="ECO:0000256" key="7">
    <source>
        <dbReference type="SAM" id="MobiDB-lite"/>
    </source>
</evidence>
<accession>A0A6G0VRF4</accession>
<feature type="region of interest" description="Disordered" evidence="7">
    <location>
        <begin position="1"/>
        <end position="35"/>
    </location>
</feature>
<keyword evidence="3" id="KW-0678">Repressor</keyword>
<organism evidence="9 10">
    <name type="scientific">Aphis craccivora</name>
    <name type="common">Cowpea aphid</name>
    <dbReference type="NCBI Taxonomy" id="307492"/>
    <lineage>
        <taxon>Eukaryota</taxon>
        <taxon>Metazoa</taxon>
        <taxon>Ecdysozoa</taxon>
        <taxon>Arthropoda</taxon>
        <taxon>Hexapoda</taxon>
        <taxon>Insecta</taxon>
        <taxon>Pterygota</taxon>
        <taxon>Neoptera</taxon>
        <taxon>Paraneoptera</taxon>
        <taxon>Hemiptera</taxon>
        <taxon>Sternorrhyncha</taxon>
        <taxon>Aphidomorpha</taxon>
        <taxon>Aphidoidea</taxon>
        <taxon>Aphididae</taxon>
        <taxon>Aphidini</taxon>
        <taxon>Aphis</taxon>
        <taxon>Aphis</taxon>
    </lineage>
</organism>
<feature type="domain" description="Anti-sigma-28 factor FlgM C-terminal" evidence="8">
    <location>
        <begin position="43"/>
        <end position="90"/>
    </location>
</feature>
<dbReference type="EMBL" id="VUJU01012817">
    <property type="protein sequence ID" value="KAF0706712.1"/>
    <property type="molecule type" value="Genomic_DNA"/>
</dbReference>
<name>A0A6G0VRF4_APHCR</name>
<dbReference type="InterPro" id="IPR007809">
    <property type="entry name" value="FlgN-like"/>
</dbReference>
<dbReference type="Pfam" id="PF05130">
    <property type="entry name" value="FlgN"/>
    <property type="match status" value="1"/>
</dbReference>
<evidence type="ECO:0000256" key="6">
    <source>
        <dbReference type="ARBA" id="ARBA00023163"/>
    </source>
</evidence>
<dbReference type="InterPro" id="IPR035890">
    <property type="entry name" value="Anti-sigma-28_factor_FlgM_sf"/>
</dbReference>
<sequence>MSIEKTTPLSGIAALSHHEEPQPQPKKVKPSVTSDEKDPIFTLSLSGSAEKLLQASNKDIRQPLVEQVRQKIERGALTVNAEKIADALIQLNTSILDLLRLNEVTEKKQYWLTALRHSDEKRITCSQQGNCLPPYQQDKTLASIWQKIELQIKHLYQHNSQNGLLLKQHMQINQEQLTFLKKRHSPTLYGEHGQTENVVASGYRIKI</sequence>
<dbReference type="Proteomes" id="UP000478052">
    <property type="component" value="Unassembled WGS sequence"/>
</dbReference>
<proteinExistence type="inferred from homology"/>
<comment type="similarity">
    <text evidence="1">Belongs to the FlgM family.</text>
</comment>
<dbReference type="GO" id="GO:0045892">
    <property type="term" value="P:negative regulation of DNA-templated transcription"/>
    <property type="evidence" value="ECO:0007669"/>
    <property type="project" value="InterPro"/>
</dbReference>
<dbReference type="SUPFAM" id="SSF140566">
    <property type="entry name" value="FlgN-like"/>
    <property type="match status" value="1"/>
</dbReference>
<comment type="caution">
    <text evidence="9">The sequence shown here is derived from an EMBL/GenBank/DDBJ whole genome shotgun (WGS) entry which is preliminary data.</text>
</comment>
<dbReference type="InterPro" id="IPR007412">
    <property type="entry name" value="FlgM"/>
</dbReference>
<evidence type="ECO:0000259" key="8">
    <source>
        <dbReference type="Pfam" id="PF04316"/>
    </source>
</evidence>
<evidence type="ECO:0000256" key="2">
    <source>
        <dbReference type="ARBA" id="ARBA00017823"/>
    </source>
</evidence>
<dbReference type="Gene3D" id="1.20.58.300">
    <property type="entry name" value="FlgN-like"/>
    <property type="match status" value="1"/>
</dbReference>
<protein>
    <recommendedName>
        <fullName evidence="2">Negative regulator of flagellin synthesis</fullName>
    </recommendedName>
</protein>
<evidence type="ECO:0000256" key="4">
    <source>
        <dbReference type="ARBA" id="ARBA00022795"/>
    </source>
</evidence>
<evidence type="ECO:0000313" key="9">
    <source>
        <dbReference type="EMBL" id="KAF0706712.1"/>
    </source>
</evidence>
<dbReference type="AlphaFoldDB" id="A0A6G0VRF4"/>
<reference evidence="9 10" key="1">
    <citation type="submission" date="2019-08" db="EMBL/GenBank/DDBJ databases">
        <title>Whole genome of Aphis craccivora.</title>
        <authorList>
            <person name="Voronova N.V."/>
            <person name="Shulinski R.S."/>
            <person name="Bandarenka Y.V."/>
            <person name="Zhorov D.G."/>
            <person name="Warner D."/>
        </authorList>
    </citation>
    <scope>NUCLEOTIDE SEQUENCE [LARGE SCALE GENOMIC DNA]</scope>
    <source>
        <strain evidence="9">180601</strain>
        <tissue evidence="9">Whole Body</tissue>
    </source>
</reference>
<dbReference type="NCBIfam" id="TIGR03824">
    <property type="entry name" value="FlgM_jcvi"/>
    <property type="match status" value="1"/>
</dbReference>
<dbReference type="Pfam" id="PF04316">
    <property type="entry name" value="FlgM"/>
    <property type="match status" value="1"/>
</dbReference>
<keyword evidence="4" id="KW-1005">Bacterial flagellum biogenesis</keyword>
<gene>
    <name evidence="9" type="ORF">FWK35_00030836</name>
</gene>
<dbReference type="SUPFAM" id="SSF101498">
    <property type="entry name" value="Anti-sigma factor FlgM"/>
    <property type="match status" value="1"/>
</dbReference>
<dbReference type="InterPro" id="IPR031316">
    <property type="entry name" value="FlgM_C"/>
</dbReference>
<evidence type="ECO:0000256" key="1">
    <source>
        <dbReference type="ARBA" id="ARBA00005322"/>
    </source>
</evidence>
<evidence type="ECO:0000256" key="5">
    <source>
        <dbReference type="ARBA" id="ARBA00023015"/>
    </source>
</evidence>
<keyword evidence="5" id="KW-0805">Transcription regulation</keyword>
<keyword evidence="6" id="KW-0804">Transcription</keyword>
<evidence type="ECO:0000313" key="10">
    <source>
        <dbReference type="Proteomes" id="UP000478052"/>
    </source>
</evidence>